<evidence type="ECO:0000313" key="3">
    <source>
        <dbReference type="Proteomes" id="UP001243757"/>
    </source>
</evidence>
<dbReference type="InterPro" id="IPR010985">
    <property type="entry name" value="Ribbon_hlx_hlx"/>
</dbReference>
<dbReference type="Gene3D" id="1.10.1220.10">
    <property type="entry name" value="Met repressor-like"/>
    <property type="match status" value="1"/>
</dbReference>
<evidence type="ECO:0000259" key="1">
    <source>
        <dbReference type="Pfam" id="PF03869"/>
    </source>
</evidence>
<proteinExistence type="predicted"/>
<protein>
    <submittedName>
        <fullName evidence="2">Arc family DNA-binding protein</fullName>
    </submittedName>
</protein>
<name>A0ABT7F8R0_9RHOB</name>
<keyword evidence="2" id="KW-0238">DNA-binding</keyword>
<keyword evidence="3" id="KW-1185">Reference proteome</keyword>
<dbReference type="Pfam" id="PF03869">
    <property type="entry name" value="Arc"/>
    <property type="match status" value="1"/>
</dbReference>
<dbReference type="EMBL" id="JASNJD010000046">
    <property type="protein sequence ID" value="MDK3020958.1"/>
    <property type="molecule type" value="Genomic_DNA"/>
</dbReference>
<feature type="domain" description="Arc-like DNA binding" evidence="1">
    <location>
        <begin position="8"/>
        <end position="47"/>
    </location>
</feature>
<dbReference type="Proteomes" id="UP001243757">
    <property type="component" value="Unassembled WGS sequence"/>
</dbReference>
<dbReference type="RefSeq" id="WP_284483423.1">
    <property type="nucleotide sequence ID" value="NZ_JASNJD010000046.1"/>
</dbReference>
<comment type="caution">
    <text evidence="2">The sequence shown here is derived from an EMBL/GenBank/DDBJ whole genome shotgun (WGS) entry which is preliminary data.</text>
</comment>
<accession>A0ABT7F8R0</accession>
<reference evidence="2 3" key="1">
    <citation type="submission" date="2023-05" db="EMBL/GenBank/DDBJ databases">
        <title>Pseudodonghicola sp. nov.</title>
        <authorList>
            <person name="Huang J."/>
        </authorList>
    </citation>
    <scope>NUCLEOTIDE SEQUENCE [LARGE SCALE GENOMIC DNA]</scope>
    <source>
        <strain evidence="2 3">IC7</strain>
    </source>
</reference>
<evidence type="ECO:0000313" key="2">
    <source>
        <dbReference type="EMBL" id="MDK3020958.1"/>
    </source>
</evidence>
<gene>
    <name evidence="2" type="ORF">QO033_25080</name>
</gene>
<dbReference type="GO" id="GO:0003677">
    <property type="term" value="F:DNA binding"/>
    <property type="evidence" value="ECO:0007669"/>
    <property type="project" value="UniProtKB-KW"/>
</dbReference>
<dbReference type="SUPFAM" id="SSF47598">
    <property type="entry name" value="Ribbon-helix-helix"/>
    <property type="match status" value="1"/>
</dbReference>
<organism evidence="2 3">
    <name type="scientific">Pseudodonghicola flavimaris</name>
    <dbReference type="NCBI Taxonomy" id="3050036"/>
    <lineage>
        <taxon>Bacteria</taxon>
        <taxon>Pseudomonadati</taxon>
        <taxon>Pseudomonadota</taxon>
        <taxon>Alphaproteobacteria</taxon>
        <taxon>Rhodobacterales</taxon>
        <taxon>Paracoccaceae</taxon>
        <taxon>Pseudodonghicola</taxon>
    </lineage>
</organism>
<sequence length="59" mass="6844">MTQKRTMTDRYMLRLPDGWRDVIKEESRKAHRSMNAEIVAAIETAMRIKGVQLDAPAQK</sequence>
<dbReference type="InterPro" id="IPR005569">
    <property type="entry name" value="Arc_DNA-bd_dom"/>
</dbReference>
<dbReference type="InterPro" id="IPR013321">
    <property type="entry name" value="Arc_rbn_hlx_hlx"/>
</dbReference>